<reference evidence="12" key="1">
    <citation type="submission" date="2013-05" db="EMBL/GenBank/DDBJ databases">
        <title>The Genome sequence of Mucor circinelloides f. circinelloides 1006PhL.</title>
        <authorList>
            <consortium name="The Broad Institute Genomics Platform"/>
            <person name="Cuomo C."/>
            <person name="Earl A."/>
            <person name="Findley K."/>
            <person name="Lee S.C."/>
            <person name="Walker B."/>
            <person name="Young S."/>
            <person name="Zeng Q."/>
            <person name="Gargeya S."/>
            <person name="Fitzgerald M."/>
            <person name="Haas B."/>
            <person name="Abouelleil A."/>
            <person name="Allen A.W."/>
            <person name="Alvarado L."/>
            <person name="Arachchi H.M."/>
            <person name="Berlin A.M."/>
            <person name="Chapman S.B."/>
            <person name="Gainer-Dewar J."/>
            <person name="Goldberg J."/>
            <person name="Griggs A."/>
            <person name="Gujja S."/>
            <person name="Hansen M."/>
            <person name="Howarth C."/>
            <person name="Imamovic A."/>
            <person name="Ireland A."/>
            <person name="Larimer J."/>
            <person name="McCowan C."/>
            <person name="Murphy C."/>
            <person name="Pearson M."/>
            <person name="Poon T.W."/>
            <person name="Priest M."/>
            <person name="Roberts A."/>
            <person name="Saif S."/>
            <person name="Shea T."/>
            <person name="Sisk P."/>
            <person name="Sykes S."/>
            <person name="Wortman J."/>
            <person name="Nusbaum C."/>
            <person name="Birren B."/>
        </authorList>
    </citation>
    <scope>NUCLEOTIDE SEQUENCE [LARGE SCALE GENOMIC DNA]</scope>
    <source>
        <strain evidence="12">1006PhL</strain>
    </source>
</reference>
<feature type="repeat" description="Solcar" evidence="9">
    <location>
        <begin position="16"/>
        <end position="99"/>
    </location>
</feature>
<dbReference type="VEuPathDB" id="FungiDB:HMPREF1544_11255"/>
<proteinExistence type="inferred from homology"/>
<dbReference type="PROSITE" id="PS50920">
    <property type="entry name" value="SOLCAR"/>
    <property type="match status" value="3"/>
</dbReference>
<dbReference type="InParanoid" id="S2JHM6"/>
<dbReference type="AlphaFoldDB" id="S2JHM6"/>
<evidence type="ECO:0000256" key="5">
    <source>
        <dbReference type="ARBA" id="ARBA00022737"/>
    </source>
</evidence>
<evidence type="ECO:0000256" key="3">
    <source>
        <dbReference type="ARBA" id="ARBA00022448"/>
    </source>
</evidence>
<organism evidence="11 12">
    <name type="scientific">Mucor circinelloides f. circinelloides (strain 1006PhL)</name>
    <name type="common">Mucormycosis agent</name>
    <name type="synonym">Calyptromyces circinelloides</name>
    <dbReference type="NCBI Taxonomy" id="1220926"/>
    <lineage>
        <taxon>Eukaryota</taxon>
        <taxon>Fungi</taxon>
        <taxon>Fungi incertae sedis</taxon>
        <taxon>Mucoromycota</taxon>
        <taxon>Mucoromycotina</taxon>
        <taxon>Mucoromycetes</taxon>
        <taxon>Mucorales</taxon>
        <taxon>Mucorineae</taxon>
        <taxon>Mucoraceae</taxon>
        <taxon>Mucor</taxon>
    </lineage>
</organism>
<evidence type="ECO:0000313" key="11">
    <source>
        <dbReference type="EMBL" id="EPB82013.1"/>
    </source>
</evidence>
<gene>
    <name evidence="11" type="ORF">HMPREF1544_11255</name>
</gene>
<feature type="repeat" description="Solcar" evidence="9">
    <location>
        <begin position="216"/>
        <end position="300"/>
    </location>
</feature>
<evidence type="ECO:0000256" key="8">
    <source>
        <dbReference type="ARBA" id="ARBA00023136"/>
    </source>
</evidence>
<dbReference type="OrthoDB" id="14252at2759"/>
<dbReference type="GO" id="GO:0031966">
    <property type="term" value="C:mitochondrial membrane"/>
    <property type="evidence" value="ECO:0007669"/>
    <property type="project" value="UniProtKB-SubCell"/>
</dbReference>
<comment type="subcellular location">
    <subcellularLocation>
        <location evidence="1">Mitochondrion membrane</location>
        <topology evidence="1">Multi-pass membrane protein</topology>
    </subcellularLocation>
</comment>
<dbReference type="Gene3D" id="1.50.40.10">
    <property type="entry name" value="Mitochondrial carrier domain"/>
    <property type="match status" value="2"/>
</dbReference>
<dbReference type="EMBL" id="KE124135">
    <property type="protein sequence ID" value="EPB82013.1"/>
    <property type="molecule type" value="Genomic_DNA"/>
</dbReference>
<dbReference type="PANTHER" id="PTHR45624:SF10">
    <property type="entry name" value="SLC (SOLUTE CARRIER) HOMOLOG"/>
    <property type="match status" value="1"/>
</dbReference>
<dbReference type="GO" id="GO:0022857">
    <property type="term" value="F:transmembrane transporter activity"/>
    <property type="evidence" value="ECO:0007669"/>
    <property type="project" value="TreeGrafter"/>
</dbReference>
<sequence length="321" mass="35320">MLDVDEIPEKPNVNTLDSVISGLFGGLAGLAVGHPFDTVKVRLQSRELASRYKGTWNCFVTTIKQEKFVGLYKGMASPAVGVAGVNALVFGSYTSLMRYQEEYDASSSSSPEQLPPLRHVLFAGMGAGVITSFVTCPMELVKVQLQNQTQTTAIKGPIDCLRSLYATGGLRYCFKGMLPTTLRELSFGPYFLTYEFICRAMTTSDPNSINNSTYELSGPKVILAGGSAGIVAWCSTYFADVVKTRIQSEPERYKGFIDCIKSSYQSEGWRIFFRGLTPTILRAFPSNAATFAAYTWTMKFCQSHQLTTVKQQHNNGDAILL</sequence>
<dbReference type="InterPro" id="IPR018108">
    <property type="entry name" value="MCP_transmembrane"/>
</dbReference>
<name>S2JHM6_MUCC1</name>
<protein>
    <submittedName>
        <fullName evidence="11">Uncharacterized protein</fullName>
    </submittedName>
</protein>
<dbReference type="Proteomes" id="UP000014254">
    <property type="component" value="Unassembled WGS sequence"/>
</dbReference>
<comment type="similarity">
    <text evidence="2 10">Belongs to the mitochondrial carrier (TC 2.A.29) family.</text>
</comment>
<keyword evidence="12" id="KW-1185">Reference proteome</keyword>
<evidence type="ECO:0000256" key="1">
    <source>
        <dbReference type="ARBA" id="ARBA00004225"/>
    </source>
</evidence>
<keyword evidence="8 9" id="KW-0472">Membrane</keyword>
<dbReference type="SUPFAM" id="SSF103506">
    <property type="entry name" value="Mitochondrial carrier"/>
    <property type="match status" value="1"/>
</dbReference>
<keyword evidence="3 10" id="KW-0813">Transport</keyword>
<evidence type="ECO:0000313" key="12">
    <source>
        <dbReference type="Proteomes" id="UP000014254"/>
    </source>
</evidence>
<evidence type="ECO:0000256" key="10">
    <source>
        <dbReference type="RuleBase" id="RU000488"/>
    </source>
</evidence>
<keyword evidence="7" id="KW-0496">Mitochondrion</keyword>
<dbReference type="OMA" id="CAGMSFW"/>
<evidence type="ECO:0000256" key="2">
    <source>
        <dbReference type="ARBA" id="ARBA00006375"/>
    </source>
</evidence>
<dbReference type="InterPro" id="IPR023395">
    <property type="entry name" value="MCP_dom_sf"/>
</dbReference>
<keyword evidence="6" id="KW-1133">Transmembrane helix</keyword>
<keyword evidence="5" id="KW-0677">Repeat</keyword>
<evidence type="ECO:0000256" key="7">
    <source>
        <dbReference type="ARBA" id="ARBA00023128"/>
    </source>
</evidence>
<feature type="repeat" description="Solcar" evidence="9">
    <location>
        <begin position="115"/>
        <end position="200"/>
    </location>
</feature>
<accession>S2JHM6</accession>
<evidence type="ECO:0000256" key="9">
    <source>
        <dbReference type="PROSITE-ProRule" id="PRU00282"/>
    </source>
</evidence>
<evidence type="ECO:0000256" key="4">
    <source>
        <dbReference type="ARBA" id="ARBA00022692"/>
    </source>
</evidence>
<dbReference type="PANTHER" id="PTHR45624">
    <property type="entry name" value="MITOCHONDRIAL BASIC AMINO ACIDS TRANSPORTER-RELATED"/>
    <property type="match status" value="1"/>
</dbReference>
<dbReference type="Pfam" id="PF00153">
    <property type="entry name" value="Mito_carr"/>
    <property type="match status" value="3"/>
</dbReference>
<keyword evidence="4 9" id="KW-0812">Transmembrane</keyword>
<dbReference type="InterPro" id="IPR050567">
    <property type="entry name" value="Mitochondrial_Carrier"/>
</dbReference>
<evidence type="ECO:0000256" key="6">
    <source>
        <dbReference type="ARBA" id="ARBA00022989"/>
    </source>
</evidence>
<dbReference type="eggNOG" id="KOG0762">
    <property type="taxonomic scope" value="Eukaryota"/>
</dbReference>